<evidence type="ECO:0000313" key="1">
    <source>
        <dbReference type="EMBL" id="WVZ86048.1"/>
    </source>
</evidence>
<dbReference type="PANTHER" id="PTHR33116:SF78">
    <property type="entry name" value="OS12G0587133 PROTEIN"/>
    <property type="match status" value="1"/>
</dbReference>
<protein>
    <submittedName>
        <fullName evidence="1">Uncharacterized protein</fullName>
    </submittedName>
</protein>
<name>A0AAQ3U6S0_PASNO</name>
<gene>
    <name evidence="1" type="ORF">U9M48_032891</name>
</gene>
<accession>A0AAQ3U6S0</accession>
<dbReference type="AlphaFoldDB" id="A0AAQ3U6S0"/>
<sequence>MVLDDFALATCLIINYSKTTFLPTGIDRPTSEALAGILHTPPYLGLPLTPHKVSVADFSPLIASCDRALPLHYMSALPIPKSVIKAIDGMRRAFFWTGDEKCHGSKCQVAWERVCKSKDEGGLGLKNLETQNHCLLMKFVDKHVHSYQAH</sequence>
<evidence type="ECO:0000313" key="2">
    <source>
        <dbReference type="Proteomes" id="UP001341281"/>
    </source>
</evidence>
<keyword evidence="2" id="KW-1185">Reference proteome</keyword>
<proteinExistence type="predicted"/>
<organism evidence="1 2">
    <name type="scientific">Paspalum notatum var. saurae</name>
    <dbReference type="NCBI Taxonomy" id="547442"/>
    <lineage>
        <taxon>Eukaryota</taxon>
        <taxon>Viridiplantae</taxon>
        <taxon>Streptophyta</taxon>
        <taxon>Embryophyta</taxon>
        <taxon>Tracheophyta</taxon>
        <taxon>Spermatophyta</taxon>
        <taxon>Magnoliopsida</taxon>
        <taxon>Liliopsida</taxon>
        <taxon>Poales</taxon>
        <taxon>Poaceae</taxon>
        <taxon>PACMAD clade</taxon>
        <taxon>Panicoideae</taxon>
        <taxon>Andropogonodae</taxon>
        <taxon>Paspaleae</taxon>
        <taxon>Paspalinae</taxon>
        <taxon>Paspalum</taxon>
    </lineage>
</organism>
<dbReference type="PANTHER" id="PTHR33116">
    <property type="entry name" value="REVERSE TRANSCRIPTASE ZINC-BINDING DOMAIN-CONTAINING PROTEIN-RELATED-RELATED"/>
    <property type="match status" value="1"/>
</dbReference>
<dbReference type="Proteomes" id="UP001341281">
    <property type="component" value="Chromosome 07"/>
</dbReference>
<dbReference type="EMBL" id="CP144751">
    <property type="protein sequence ID" value="WVZ86048.1"/>
    <property type="molecule type" value="Genomic_DNA"/>
</dbReference>
<reference evidence="1 2" key="1">
    <citation type="submission" date="2024-02" db="EMBL/GenBank/DDBJ databases">
        <title>High-quality chromosome-scale genome assembly of Pensacola bahiagrass (Paspalum notatum Flugge var. saurae).</title>
        <authorList>
            <person name="Vega J.M."/>
            <person name="Podio M."/>
            <person name="Orjuela J."/>
            <person name="Siena L.A."/>
            <person name="Pessino S.C."/>
            <person name="Combes M.C."/>
            <person name="Mariac C."/>
            <person name="Albertini E."/>
            <person name="Pupilli F."/>
            <person name="Ortiz J.P.A."/>
            <person name="Leblanc O."/>
        </authorList>
    </citation>
    <scope>NUCLEOTIDE SEQUENCE [LARGE SCALE GENOMIC DNA]</scope>
    <source>
        <strain evidence="1">R1</strain>
        <tissue evidence="1">Leaf</tissue>
    </source>
</reference>